<dbReference type="EMBL" id="CH476618">
    <property type="protein sequence ID" value="EEP81979.1"/>
    <property type="molecule type" value="Genomic_DNA"/>
</dbReference>
<evidence type="ECO:0000256" key="1">
    <source>
        <dbReference type="SAM" id="MobiDB-lite"/>
    </source>
</evidence>
<evidence type="ECO:0000313" key="3">
    <source>
        <dbReference type="Proteomes" id="UP000002058"/>
    </source>
</evidence>
<feature type="region of interest" description="Disordered" evidence="1">
    <location>
        <begin position="1"/>
        <end position="156"/>
    </location>
</feature>
<dbReference type="AlphaFoldDB" id="C4JWA2"/>
<organism evidence="2 3">
    <name type="scientific">Uncinocarpus reesii (strain UAMH 1704)</name>
    <dbReference type="NCBI Taxonomy" id="336963"/>
    <lineage>
        <taxon>Eukaryota</taxon>
        <taxon>Fungi</taxon>
        <taxon>Dikarya</taxon>
        <taxon>Ascomycota</taxon>
        <taxon>Pezizomycotina</taxon>
        <taxon>Eurotiomycetes</taxon>
        <taxon>Eurotiomycetidae</taxon>
        <taxon>Onygenales</taxon>
        <taxon>Onygenaceae</taxon>
        <taxon>Uncinocarpus</taxon>
    </lineage>
</organism>
<reference evidence="3" key="1">
    <citation type="journal article" date="2009" name="Genome Res.">
        <title>Comparative genomic analyses of the human fungal pathogens Coccidioides and their relatives.</title>
        <authorList>
            <person name="Sharpton T.J."/>
            <person name="Stajich J.E."/>
            <person name="Rounsley S.D."/>
            <person name="Gardner M.J."/>
            <person name="Wortman J.R."/>
            <person name="Jordar V.S."/>
            <person name="Maiti R."/>
            <person name="Kodira C.D."/>
            <person name="Neafsey D.E."/>
            <person name="Zeng Q."/>
            <person name="Hung C.-Y."/>
            <person name="McMahan C."/>
            <person name="Muszewska A."/>
            <person name="Grynberg M."/>
            <person name="Mandel M.A."/>
            <person name="Kellner E.M."/>
            <person name="Barker B.M."/>
            <person name="Galgiani J.N."/>
            <person name="Orbach M.J."/>
            <person name="Kirkland T.N."/>
            <person name="Cole G.T."/>
            <person name="Henn M.R."/>
            <person name="Birren B.W."/>
            <person name="Taylor J.W."/>
        </authorList>
    </citation>
    <scope>NUCLEOTIDE SEQUENCE [LARGE SCALE GENOMIC DNA]</scope>
    <source>
        <strain evidence="3">UAMH 1704</strain>
    </source>
</reference>
<dbReference type="OrthoDB" id="5391950at2759"/>
<dbReference type="VEuPathDB" id="FungiDB:UREG_06844"/>
<dbReference type="InParanoid" id="C4JWA2"/>
<dbReference type="GeneID" id="8437372"/>
<dbReference type="Proteomes" id="UP000002058">
    <property type="component" value="Unassembled WGS sequence"/>
</dbReference>
<name>C4JWA2_UNCRE</name>
<feature type="compositionally biased region" description="Low complexity" evidence="1">
    <location>
        <begin position="100"/>
        <end position="110"/>
    </location>
</feature>
<gene>
    <name evidence="2" type="ORF">UREG_06844</name>
</gene>
<feature type="compositionally biased region" description="Polar residues" evidence="1">
    <location>
        <begin position="15"/>
        <end position="29"/>
    </location>
</feature>
<dbReference type="OMA" id="CDETDYQ"/>
<dbReference type="RefSeq" id="XP_002583877.1">
    <property type="nucleotide sequence ID" value="XM_002583831.1"/>
</dbReference>
<sequence>MSVAEVLLPDEATTERGSPQVAVTGQLQSLDIHEGATTAVSPTDDRHPTLDDNQAQSPQTARATPNRKSQFGKRDSTAEPLPKAAKKRQAKVSASQNDLSTSPSKSPSTPQRGTKSRRKSPPLTTQPDENPLTWHDSEITCYDPTDPNDDGYGLNGVGFKPTTAIAWDRSQRRKKQIADWKAREARDDRDRRRARRDGIVLEMDIKTDSGSRKRVKFDT</sequence>
<dbReference type="HOGENOM" id="CLU_042177_1_0_1"/>
<dbReference type="eggNOG" id="ENOG502SEIX">
    <property type="taxonomic scope" value="Eukaryota"/>
</dbReference>
<accession>C4JWA2</accession>
<protein>
    <submittedName>
        <fullName evidence="2">Uncharacterized protein</fullName>
    </submittedName>
</protein>
<dbReference type="KEGG" id="ure:UREG_06844"/>
<dbReference type="STRING" id="336963.C4JWA2"/>
<feature type="compositionally biased region" description="Polar residues" evidence="1">
    <location>
        <begin position="51"/>
        <end position="69"/>
    </location>
</feature>
<keyword evidence="3" id="KW-1185">Reference proteome</keyword>
<evidence type="ECO:0000313" key="2">
    <source>
        <dbReference type="EMBL" id="EEP81979.1"/>
    </source>
</evidence>
<proteinExistence type="predicted"/>